<dbReference type="GO" id="GO:0000978">
    <property type="term" value="F:RNA polymerase II cis-regulatory region sequence-specific DNA binding"/>
    <property type="evidence" value="ECO:0007669"/>
    <property type="project" value="TreeGrafter"/>
</dbReference>
<dbReference type="PANTHER" id="PTHR12619">
    <property type="entry name" value="RFX TRANSCRIPTION FACTOR FAMILY"/>
    <property type="match status" value="1"/>
</dbReference>
<dbReference type="AlphaFoldDB" id="A0A9Q1BQE0"/>
<dbReference type="Pfam" id="PF25340">
    <property type="entry name" value="BCD_RFX"/>
    <property type="match status" value="1"/>
</dbReference>
<keyword evidence="5" id="KW-1185">Reference proteome</keyword>
<feature type="domain" description="RFX-type winged-helix" evidence="3">
    <location>
        <begin position="74"/>
        <end position="149"/>
    </location>
</feature>
<organism evidence="4 5">
    <name type="scientific">Holothuria leucospilota</name>
    <name type="common">Black long sea cucumber</name>
    <name type="synonym">Mertensiothuria leucospilota</name>
    <dbReference type="NCBI Taxonomy" id="206669"/>
    <lineage>
        <taxon>Eukaryota</taxon>
        <taxon>Metazoa</taxon>
        <taxon>Echinodermata</taxon>
        <taxon>Eleutherozoa</taxon>
        <taxon>Echinozoa</taxon>
        <taxon>Holothuroidea</taxon>
        <taxon>Aspidochirotacea</taxon>
        <taxon>Aspidochirotida</taxon>
        <taxon>Holothuriidae</taxon>
        <taxon>Holothuria</taxon>
    </lineage>
</organism>
<feature type="compositionally biased region" description="Low complexity" evidence="2">
    <location>
        <begin position="13"/>
        <end position="22"/>
    </location>
</feature>
<evidence type="ECO:0000313" key="4">
    <source>
        <dbReference type="EMBL" id="KAJ8030947.1"/>
    </source>
</evidence>
<dbReference type="Pfam" id="PF02257">
    <property type="entry name" value="RFX_DNA_binding"/>
    <property type="match status" value="1"/>
</dbReference>
<dbReference type="InterPro" id="IPR057321">
    <property type="entry name" value="RFX1-4/6/8-like_BCD"/>
</dbReference>
<evidence type="ECO:0000259" key="3">
    <source>
        <dbReference type="PROSITE" id="PS51526"/>
    </source>
</evidence>
<accession>A0A9Q1BQE0</accession>
<dbReference type="GO" id="GO:0000981">
    <property type="term" value="F:DNA-binding transcription factor activity, RNA polymerase II-specific"/>
    <property type="evidence" value="ECO:0007669"/>
    <property type="project" value="TreeGrafter"/>
</dbReference>
<dbReference type="FunFam" id="1.10.10.10:FF:000422">
    <property type="entry name" value="DNA-binding protein RFX7"/>
    <property type="match status" value="1"/>
</dbReference>
<evidence type="ECO:0000256" key="1">
    <source>
        <dbReference type="ARBA" id="ARBA00023125"/>
    </source>
</evidence>
<feature type="region of interest" description="Disordered" evidence="2">
    <location>
        <begin position="1"/>
        <end position="54"/>
    </location>
</feature>
<evidence type="ECO:0000313" key="5">
    <source>
        <dbReference type="Proteomes" id="UP001152320"/>
    </source>
</evidence>
<reference evidence="4" key="1">
    <citation type="submission" date="2021-10" db="EMBL/GenBank/DDBJ databases">
        <title>Tropical sea cucumber genome reveals ecological adaptation and Cuvierian tubules defense mechanism.</title>
        <authorList>
            <person name="Chen T."/>
        </authorList>
    </citation>
    <scope>NUCLEOTIDE SEQUENCE</scope>
    <source>
        <strain evidence="4">Nanhai2018</strain>
        <tissue evidence="4">Muscle</tissue>
    </source>
</reference>
<comment type="caution">
    <text evidence="4">The sequence shown here is derived from an EMBL/GenBank/DDBJ whole genome shotgun (WGS) entry which is preliminary data.</text>
</comment>
<dbReference type="InterPro" id="IPR003150">
    <property type="entry name" value="DNA-bd_RFX"/>
</dbReference>
<keyword evidence="1" id="KW-0238">DNA-binding</keyword>
<dbReference type="Proteomes" id="UP001152320">
    <property type="component" value="Chromosome 13"/>
</dbReference>
<dbReference type="PANTHER" id="PTHR12619:SF5">
    <property type="entry name" value="TRANSCRIPTION FACTOR RFX4"/>
    <property type="match status" value="1"/>
</dbReference>
<gene>
    <name evidence="4" type="ORF">HOLleu_27504</name>
</gene>
<proteinExistence type="predicted"/>
<dbReference type="InterPro" id="IPR039779">
    <property type="entry name" value="RFX-like"/>
</dbReference>
<dbReference type="InterPro" id="IPR036388">
    <property type="entry name" value="WH-like_DNA-bd_sf"/>
</dbReference>
<dbReference type="SUPFAM" id="SSF46785">
    <property type="entry name" value="Winged helix' DNA-binding domain"/>
    <property type="match status" value="1"/>
</dbReference>
<sequence>MEKLTFESHDPCTAASTSSTATEQGPSELMTDGAEAQSPASETLKIDTGSPSASQKLHLGDQCWFPDKEQASDTCKWLKENYEPGDGYSLPKSLIYNHYYAFCQEKEFVPVNTASFGKVIRHAFPQLKTRRLGSRGQSKYHYYGIKVKSSSADFHSLASEQRVVPPTSTKPSDTVKSQVSRKQDDFVLVAPNQVQPSGAFQLHPQLYSALICASSSFLPDFPDASNLNISSEISAGQVNYLISSYRSHCVQILETVLRGGLNDVGFLIKHFWQHLNDSCRCMLTHPYLADTIAICDTYLYHTIVSVLLPGTVQPLPAKHHCSLRYLGVPHHLCLSFYQGQDNH</sequence>
<dbReference type="InterPro" id="IPR036390">
    <property type="entry name" value="WH_DNA-bd_sf"/>
</dbReference>
<name>A0A9Q1BQE0_HOLLE</name>
<protein>
    <submittedName>
        <fullName evidence="4">Transcription factor RFX4</fullName>
    </submittedName>
</protein>
<dbReference type="OrthoDB" id="10069862at2759"/>
<feature type="compositionally biased region" description="Basic and acidic residues" evidence="2">
    <location>
        <begin position="1"/>
        <end position="10"/>
    </location>
</feature>
<dbReference type="PROSITE" id="PS51526">
    <property type="entry name" value="RFX_DBD"/>
    <property type="match status" value="1"/>
</dbReference>
<dbReference type="EMBL" id="JAIZAY010000013">
    <property type="protein sequence ID" value="KAJ8030947.1"/>
    <property type="molecule type" value="Genomic_DNA"/>
</dbReference>
<dbReference type="Gene3D" id="1.10.10.10">
    <property type="entry name" value="Winged helix-like DNA-binding domain superfamily/Winged helix DNA-binding domain"/>
    <property type="match status" value="1"/>
</dbReference>
<evidence type="ECO:0000256" key="2">
    <source>
        <dbReference type="SAM" id="MobiDB-lite"/>
    </source>
</evidence>